<dbReference type="SMART" id="SM00506">
    <property type="entry name" value="A1pp"/>
    <property type="match status" value="1"/>
</dbReference>
<name>A0ABW1V4G5_9BACL</name>
<dbReference type="PANTHER" id="PTHR12521">
    <property type="entry name" value="PROTEIN C6ORF130"/>
    <property type="match status" value="1"/>
</dbReference>
<evidence type="ECO:0000259" key="2">
    <source>
        <dbReference type="PROSITE" id="PS51154"/>
    </source>
</evidence>
<organism evidence="3 4">
    <name type="scientific">Paenibacillus septentrionalis</name>
    <dbReference type="NCBI Taxonomy" id="429342"/>
    <lineage>
        <taxon>Bacteria</taxon>
        <taxon>Bacillati</taxon>
        <taxon>Bacillota</taxon>
        <taxon>Bacilli</taxon>
        <taxon>Bacillales</taxon>
        <taxon>Paenibacillaceae</taxon>
        <taxon>Paenibacillus</taxon>
    </lineage>
</organism>
<reference evidence="4" key="1">
    <citation type="journal article" date="2019" name="Int. J. Syst. Evol. Microbiol.">
        <title>The Global Catalogue of Microorganisms (GCM) 10K type strain sequencing project: providing services to taxonomists for standard genome sequencing and annotation.</title>
        <authorList>
            <consortium name="The Broad Institute Genomics Platform"/>
            <consortium name="The Broad Institute Genome Sequencing Center for Infectious Disease"/>
            <person name="Wu L."/>
            <person name="Ma J."/>
        </authorList>
    </citation>
    <scope>NUCLEOTIDE SEQUENCE [LARGE SCALE GENOMIC DNA]</scope>
    <source>
        <strain evidence="4">PCU 280</strain>
    </source>
</reference>
<evidence type="ECO:0000313" key="4">
    <source>
        <dbReference type="Proteomes" id="UP001596233"/>
    </source>
</evidence>
<dbReference type="RefSeq" id="WP_379234695.1">
    <property type="nucleotide sequence ID" value="NZ_JBHSTE010000004.1"/>
</dbReference>
<dbReference type="Pfam" id="PF01661">
    <property type="entry name" value="Macro"/>
    <property type="match status" value="1"/>
</dbReference>
<dbReference type="CDD" id="cd02901">
    <property type="entry name" value="Macro_Poa1p-like"/>
    <property type="match status" value="1"/>
</dbReference>
<accession>A0ABW1V4G5</accession>
<dbReference type="Proteomes" id="UP001596233">
    <property type="component" value="Unassembled WGS sequence"/>
</dbReference>
<dbReference type="InterPro" id="IPR002589">
    <property type="entry name" value="Macro_dom"/>
</dbReference>
<dbReference type="EMBL" id="JBHSTE010000004">
    <property type="protein sequence ID" value="MFC6333319.1"/>
    <property type="molecule type" value="Genomic_DNA"/>
</dbReference>
<dbReference type="InterPro" id="IPR043472">
    <property type="entry name" value="Macro_dom-like"/>
</dbReference>
<protein>
    <submittedName>
        <fullName evidence="3">Macro domain-containing protein</fullName>
    </submittedName>
</protein>
<keyword evidence="4" id="KW-1185">Reference proteome</keyword>
<dbReference type="Gene3D" id="3.40.220.10">
    <property type="entry name" value="Leucine Aminopeptidase, subunit E, domain 1"/>
    <property type="match status" value="1"/>
</dbReference>
<sequence>MIKYTSGDLLQSSTEALVNTVNCEGFMGKGIAYQFKLEYPSNNTRYIEACKTGELQIGKVHYTLEKGKVIINFPTKDKWRAKSKLEYIEKGLDALIVLIQQLELKSISIPPLGSGNGGLLWSDVKKIIEKKLDKVSKYTDIYIYEASSSHGIRHKTEPVLNVSALILMEIKSNLERFNSTFLYNAALIVDILSTNKSFINNDESDAPISKTLNDLSKKIREFQVYHNVTTTEQAKSILYNKIISENTKSRLNEIMPSILRVCEVINTVKSGSELNCLLTLVTIIDNNQMLTEEEIVNKVTDHARYYGNSLTREEILTGLDKLIKYDIIEMELIGYSLKRA</sequence>
<dbReference type="InterPro" id="IPR050892">
    <property type="entry name" value="ADP-ribose_metab_enzymes"/>
</dbReference>
<comment type="caution">
    <text evidence="3">The sequence shown here is derived from an EMBL/GenBank/DDBJ whole genome shotgun (WGS) entry which is preliminary data.</text>
</comment>
<proteinExistence type="predicted"/>
<dbReference type="PROSITE" id="PS51154">
    <property type="entry name" value="MACRO"/>
    <property type="match status" value="1"/>
</dbReference>
<dbReference type="SUPFAM" id="SSF52949">
    <property type="entry name" value="Macro domain-like"/>
    <property type="match status" value="1"/>
</dbReference>
<comment type="catalytic activity">
    <reaction evidence="1">
        <text>an N-(ADP-alpha-D-ribosyl)-thymidine in DNA + H2O = a thymidine in DNA + ADP-D-ribose</text>
        <dbReference type="Rhea" id="RHEA:71655"/>
        <dbReference type="Rhea" id="RHEA-COMP:13556"/>
        <dbReference type="Rhea" id="RHEA-COMP:18051"/>
        <dbReference type="ChEBI" id="CHEBI:15377"/>
        <dbReference type="ChEBI" id="CHEBI:57967"/>
        <dbReference type="ChEBI" id="CHEBI:137386"/>
        <dbReference type="ChEBI" id="CHEBI:191199"/>
    </reaction>
    <physiologicalReaction direction="left-to-right" evidence="1">
        <dbReference type="Rhea" id="RHEA:71656"/>
    </physiologicalReaction>
</comment>
<evidence type="ECO:0000256" key="1">
    <source>
        <dbReference type="ARBA" id="ARBA00035885"/>
    </source>
</evidence>
<feature type="domain" description="Macro" evidence="2">
    <location>
        <begin position="1"/>
        <end position="152"/>
    </location>
</feature>
<evidence type="ECO:0000313" key="3">
    <source>
        <dbReference type="EMBL" id="MFC6333319.1"/>
    </source>
</evidence>
<dbReference type="PANTHER" id="PTHR12521:SF0">
    <property type="entry name" value="ADP-RIBOSE GLYCOHYDROLASE OARD1"/>
    <property type="match status" value="1"/>
</dbReference>
<gene>
    <name evidence="3" type="ORF">ACFP56_11880</name>
</gene>